<evidence type="ECO:0000256" key="10">
    <source>
        <dbReference type="ARBA" id="ARBA00023112"/>
    </source>
</evidence>
<feature type="transmembrane region" description="Helical" evidence="13">
    <location>
        <begin position="195"/>
        <end position="218"/>
    </location>
</feature>
<proteinExistence type="inferred from homology"/>
<dbReference type="NCBIfam" id="NF007454">
    <property type="entry name" value="PRK10019.1"/>
    <property type="match status" value="1"/>
</dbReference>
<evidence type="ECO:0000313" key="15">
    <source>
        <dbReference type="EMBL" id="WFP09243.1"/>
    </source>
</evidence>
<evidence type="ECO:0000313" key="16">
    <source>
        <dbReference type="Proteomes" id="UP001214170"/>
    </source>
</evidence>
<keyword evidence="6" id="KW-0533">Nickel</keyword>
<dbReference type="PANTHER" id="PTHR40659">
    <property type="entry name" value="NICKEL/COBALT EFFLUX SYSTEM RCNA"/>
    <property type="match status" value="1"/>
</dbReference>
<evidence type="ECO:0000256" key="7">
    <source>
        <dbReference type="ARBA" id="ARBA00022692"/>
    </source>
</evidence>
<feature type="compositionally biased region" description="Basic and acidic residues" evidence="14">
    <location>
        <begin position="122"/>
        <end position="134"/>
    </location>
</feature>
<feature type="region of interest" description="Disordered" evidence="14">
    <location>
        <begin position="122"/>
        <end position="166"/>
    </location>
</feature>
<feature type="transmembrane region" description="Helical" evidence="13">
    <location>
        <begin position="91"/>
        <end position="109"/>
    </location>
</feature>
<comment type="function">
    <text evidence="1">Efflux system for nickel and cobalt.</text>
</comment>
<keyword evidence="7 13" id="KW-0812">Transmembrane</keyword>
<dbReference type="PANTHER" id="PTHR40659:SF1">
    <property type="entry name" value="NICKEL_COBALT EFFLUX SYSTEM RCNA"/>
    <property type="match status" value="1"/>
</dbReference>
<evidence type="ECO:0000256" key="4">
    <source>
        <dbReference type="ARBA" id="ARBA00022448"/>
    </source>
</evidence>
<dbReference type="InterPro" id="IPR051224">
    <property type="entry name" value="NiCoT_RcnA"/>
</dbReference>
<keyword evidence="5" id="KW-1003">Cell membrane</keyword>
<comment type="subcellular location">
    <subcellularLocation>
        <location evidence="2 13">Cell membrane</location>
        <topology evidence="2 13">Multi-pass membrane protein</topology>
    </subcellularLocation>
</comment>
<evidence type="ECO:0000256" key="14">
    <source>
        <dbReference type="SAM" id="MobiDB-lite"/>
    </source>
</evidence>
<keyword evidence="12" id="KW-0170">Cobalt</keyword>
<feature type="transmembrane region" description="Helical" evidence="13">
    <location>
        <begin position="230"/>
        <end position="252"/>
    </location>
</feature>
<evidence type="ECO:0000256" key="1">
    <source>
        <dbReference type="ARBA" id="ARBA00002510"/>
    </source>
</evidence>
<evidence type="ECO:0000256" key="3">
    <source>
        <dbReference type="ARBA" id="ARBA00022426"/>
    </source>
</evidence>
<dbReference type="EMBL" id="CP121261">
    <property type="protein sequence ID" value="WFP09243.1"/>
    <property type="molecule type" value="Genomic_DNA"/>
</dbReference>
<evidence type="ECO:0000256" key="6">
    <source>
        <dbReference type="ARBA" id="ARBA00022596"/>
    </source>
</evidence>
<gene>
    <name evidence="15" type="ORF">P8T11_04995</name>
</gene>
<feature type="transmembrane region" description="Helical" evidence="13">
    <location>
        <begin position="12"/>
        <end position="31"/>
    </location>
</feature>
<accession>A0ABY8GXJ3</accession>
<keyword evidence="11 13" id="KW-0472">Membrane</keyword>
<evidence type="ECO:0000256" key="13">
    <source>
        <dbReference type="RuleBase" id="RU362101"/>
    </source>
</evidence>
<dbReference type="RefSeq" id="WP_268077976.1">
    <property type="nucleotide sequence ID" value="NZ_CP106885.1"/>
</dbReference>
<feature type="compositionally biased region" description="Basic residues" evidence="14">
    <location>
        <begin position="149"/>
        <end position="160"/>
    </location>
</feature>
<dbReference type="InterPro" id="IPR011541">
    <property type="entry name" value="Ni/Co_transpt_high_affinity"/>
</dbReference>
<keyword evidence="16" id="KW-1185">Reference proteome</keyword>
<name>A0ABY8GXJ3_9BURK</name>
<protein>
    <recommendedName>
        <fullName evidence="13">Nickel/cobalt efflux system</fullName>
    </recommendedName>
</protein>
<organism evidence="15 16">
    <name type="scientific">Achromobacter spanius</name>
    <dbReference type="NCBI Taxonomy" id="217203"/>
    <lineage>
        <taxon>Bacteria</taxon>
        <taxon>Pseudomonadati</taxon>
        <taxon>Pseudomonadota</taxon>
        <taxon>Betaproteobacteria</taxon>
        <taxon>Burkholderiales</taxon>
        <taxon>Alcaligenaceae</taxon>
        <taxon>Achromobacter</taxon>
    </lineage>
</organism>
<sequence>MLSFSDLLAQGAAHAWLFIPSAILLGALHGLEPGHSKTMMAAFIVAIRGTVGQAVLLGITATISHTLIVWGIGLGGMYLWQGVDAEGLEPYFQLASGVIIVLTAAWMFWRTWREQYAHDHDHDHEHGHNHDHSHDHHHHHGQNHDHSHDHHHGHNHRHKEPRGLDVSEEGFQDAHQLAHANDIRRRFADKHVTNWQIALFGLTGGLIPCPAAITVLLLCLQLKEFTLGAVLVLCFSIGLAITLATVGAIAALSVRHATTRYRWFSTVARRAPYLSSLLIIAVGIYVGLNGWLGVRALQA</sequence>
<keyword evidence="4 13" id="KW-0813">Transport</keyword>
<evidence type="ECO:0000256" key="5">
    <source>
        <dbReference type="ARBA" id="ARBA00022475"/>
    </source>
</evidence>
<keyword evidence="9" id="KW-0406">Ion transport</keyword>
<keyword evidence="10" id="KW-0921">Nickel transport</keyword>
<evidence type="ECO:0000256" key="9">
    <source>
        <dbReference type="ARBA" id="ARBA00023065"/>
    </source>
</evidence>
<dbReference type="Proteomes" id="UP001214170">
    <property type="component" value="Chromosome"/>
</dbReference>
<evidence type="ECO:0000256" key="8">
    <source>
        <dbReference type="ARBA" id="ARBA00022989"/>
    </source>
</evidence>
<evidence type="ECO:0000256" key="2">
    <source>
        <dbReference type="ARBA" id="ARBA00004651"/>
    </source>
</evidence>
<comment type="similarity">
    <text evidence="13">Belongs to the NiCoT transporter (TC 2.A.52) family.</text>
</comment>
<keyword evidence="3" id="KW-0171">Cobalt transport</keyword>
<feature type="transmembrane region" description="Helical" evidence="13">
    <location>
        <begin position="51"/>
        <end position="79"/>
    </location>
</feature>
<reference evidence="15 16" key="1">
    <citation type="submission" date="2023-03" db="EMBL/GenBank/DDBJ databases">
        <title>Achromobacter spanius LIG8.</title>
        <authorList>
            <person name="Shrestha S."/>
        </authorList>
    </citation>
    <scope>NUCLEOTIDE SEQUENCE [LARGE SCALE GENOMIC DNA]</scope>
    <source>
        <strain evidence="15 16">LIG8</strain>
    </source>
</reference>
<dbReference type="Pfam" id="PF03824">
    <property type="entry name" value="NicO"/>
    <property type="match status" value="1"/>
</dbReference>
<feature type="transmembrane region" description="Helical" evidence="13">
    <location>
        <begin position="273"/>
        <end position="294"/>
    </location>
</feature>
<evidence type="ECO:0000256" key="12">
    <source>
        <dbReference type="ARBA" id="ARBA00023285"/>
    </source>
</evidence>
<keyword evidence="8 13" id="KW-1133">Transmembrane helix</keyword>
<evidence type="ECO:0000256" key="11">
    <source>
        <dbReference type="ARBA" id="ARBA00023136"/>
    </source>
</evidence>